<proteinExistence type="predicted"/>
<reference evidence="2" key="1">
    <citation type="journal article" date="2019" name="Int. J. Syst. Evol. Microbiol.">
        <title>The Global Catalogue of Microorganisms (GCM) 10K type strain sequencing project: providing services to taxonomists for standard genome sequencing and annotation.</title>
        <authorList>
            <consortium name="The Broad Institute Genomics Platform"/>
            <consortium name="The Broad Institute Genome Sequencing Center for Infectious Disease"/>
            <person name="Wu L."/>
            <person name="Ma J."/>
        </authorList>
    </citation>
    <scope>NUCLEOTIDE SEQUENCE [LARGE SCALE GENOMIC DNA]</scope>
    <source>
        <strain evidence="2">JCM 10303</strain>
    </source>
</reference>
<evidence type="ECO:0000313" key="1">
    <source>
        <dbReference type="EMBL" id="GAA0535325.1"/>
    </source>
</evidence>
<dbReference type="Pfam" id="PF13424">
    <property type="entry name" value="TPR_12"/>
    <property type="match status" value="1"/>
</dbReference>
<dbReference type="EMBL" id="BAAAGS010000024">
    <property type="protein sequence ID" value="GAA0535325.1"/>
    <property type="molecule type" value="Genomic_DNA"/>
</dbReference>
<dbReference type="PANTHER" id="PTHR47691:SF3">
    <property type="entry name" value="HTH-TYPE TRANSCRIPTIONAL REGULATOR RV0890C-RELATED"/>
    <property type="match status" value="1"/>
</dbReference>
<accession>A0ABP3N7V9</accession>
<dbReference type="RefSeq" id="WP_011875068.1">
    <property type="nucleotide sequence ID" value="NZ_BAAAGS010000024.1"/>
</dbReference>
<dbReference type="Proteomes" id="UP001500729">
    <property type="component" value="Unassembled WGS sequence"/>
</dbReference>
<evidence type="ECO:0008006" key="3">
    <source>
        <dbReference type="Google" id="ProtNLM"/>
    </source>
</evidence>
<dbReference type="Gene3D" id="1.25.40.10">
    <property type="entry name" value="Tetratricopeptide repeat domain"/>
    <property type="match status" value="1"/>
</dbReference>
<evidence type="ECO:0000313" key="2">
    <source>
        <dbReference type="Proteomes" id="UP001500729"/>
    </source>
</evidence>
<name>A0ABP3N7V9_SACER</name>
<comment type="caution">
    <text evidence="1">The sequence shown here is derived from an EMBL/GenBank/DDBJ whole genome shotgun (WGS) entry which is preliminary data.</text>
</comment>
<dbReference type="InterPro" id="IPR011990">
    <property type="entry name" value="TPR-like_helical_dom_sf"/>
</dbReference>
<protein>
    <recommendedName>
        <fullName evidence="3">Tetratricopeptide repeat protein</fullName>
    </recommendedName>
</protein>
<gene>
    <name evidence="1" type="ORF">GCM10009533_38070</name>
</gene>
<dbReference type="PANTHER" id="PTHR47691">
    <property type="entry name" value="REGULATOR-RELATED"/>
    <property type="match status" value="1"/>
</dbReference>
<sequence>MYGKAFAPEYQGALWELSVNTAYEDVLAAARERESRAEADGTPLELAQARLGVAEACRRLGRLDEADAAWRASYHAAKSVSAQGAMAWALWSGGTLARQCGKLNVAVRWLKAGRDLAEQAGDIVAYGYTFAGIAETLRIRGDHEEARVLHEHVLAEARKRGESRHIVWALEGLAQIDRFAGDLDSAWNRFEEAARTAEESGDERGHAWALRGLADVSSLRGDHDQALLLLSQAEQTCRQMDLSSALAYNRKMRGNVLFRASWYGEASRTYRDAREKFRAIGEPRGEALAQLGLLKSLDKLGRPRPETERDLAALRDSLQSHELGHTRQMVENTIEELTSRP</sequence>
<organism evidence="1 2">
    <name type="scientific">Saccharopolyspora erythraea</name>
    <name type="common">Streptomyces erythraeus</name>
    <dbReference type="NCBI Taxonomy" id="1836"/>
    <lineage>
        <taxon>Bacteria</taxon>
        <taxon>Bacillati</taxon>
        <taxon>Actinomycetota</taxon>
        <taxon>Actinomycetes</taxon>
        <taxon>Pseudonocardiales</taxon>
        <taxon>Pseudonocardiaceae</taxon>
        <taxon>Saccharopolyspora</taxon>
    </lineage>
</organism>
<dbReference type="SUPFAM" id="SSF48452">
    <property type="entry name" value="TPR-like"/>
    <property type="match status" value="2"/>
</dbReference>
<keyword evidence="2" id="KW-1185">Reference proteome</keyword>